<dbReference type="RefSeq" id="WP_329511757.1">
    <property type="nucleotide sequence ID" value="NZ_BAAAYZ010000153.1"/>
</dbReference>
<organism evidence="2 3">
    <name type="scientific">Streptomyces chiangmaiensis</name>
    <dbReference type="NCBI Taxonomy" id="766497"/>
    <lineage>
        <taxon>Bacteria</taxon>
        <taxon>Bacillati</taxon>
        <taxon>Actinomycetota</taxon>
        <taxon>Actinomycetes</taxon>
        <taxon>Kitasatosporales</taxon>
        <taxon>Streptomycetaceae</taxon>
        <taxon>Streptomyces</taxon>
    </lineage>
</organism>
<dbReference type="PANTHER" id="PTHR46889">
    <property type="entry name" value="TRANSPOSASE INSF FOR INSERTION SEQUENCE IS3B-RELATED"/>
    <property type="match status" value="1"/>
</dbReference>
<dbReference type="PROSITE" id="PS50994">
    <property type="entry name" value="INTEGRASE"/>
    <property type="match status" value="1"/>
</dbReference>
<comment type="caution">
    <text evidence="2">The sequence shown here is derived from an EMBL/GenBank/DDBJ whole genome shotgun (WGS) entry which is preliminary data.</text>
</comment>
<name>A0ABU7FTD8_9ACTN</name>
<dbReference type="Proteomes" id="UP001333996">
    <property type="component" value="Unassembled WGS sequence"/>
</dbReference>
<accession>A0ABU7FTD8</accession>
<reference evidence="2" key="1">
    <citation type="submission" date="2024-01" db="EMBL/GenBank/DDBJ databases">
        <title>First draft genome sequence data of TA4-1, the type strain of Gram-positive actinobacterium Streptomyces chiangmaiensis.</title>
        <authorList>
            <person name="Yasawong M."/>
            <person name="Nantapong N."/>
        </authorList>
    </citation>
    <scope>NUCLEOTIDE SEQUENCE</scope>
    <source>
        <strain evidence="2">TA4-1</strain>
    </source>
</reference>
<dbReference type="PANTHER" id="PTHR46889:SF4">
    <property type="entry name" value="TRANSPOSASE INSO FOR INSERTION SEQUENCE ELEMENT IS911B-RELATED"/>
    <property type="match status" value="1"/>
</dbReference>
<dbReference type="Gene3D" id="3.30.420.10">
    <property type="entry name" value="Ribonuclease H-like superfamily/Ribonuclease H"/>
    <property type="match status" value="1"/>
</dbReference>
<dbReference type="SUPFAM" id="SSF53098">
    <property type="entry name" value="Ribonuclease H-like"/>
    <property type="match status" value="1"/>
</dbReference>
<proteinExistence type="predicted"/>
<evidence type="ECO:0000313" key="2">
    <source>
        <dbReference type="EMBL" id="MED7827376.1"/>
    </source>
</evidence>
<feature type="domain" description="Integrase catalytic" evidence="1">
    <location>
        <begin position="152"/>
        <end position="330"/>
    </location>
</feature>
<gene>
    <name evidence="2" type="ORF">VXC91_37115</name>
</gene>
<dbReference type="Pfam" id="PF13565">
    <property type="entry name" value="HTH_32"/>
    <property type="match status" value="1"/>
</dbReference>
<dbReference type="EMBL" id="JAYWVC010000227">
    <property type="protein sequence ID" value="MED7827376.1"/>
    <property type="molecule type" value="Genomic_DNA"/>
</dbReference>
<evidence type="ECO:0000259" key="1">
    <source>
        <dbReference type="PROSITE" id="PS50994"/>
    </source>
</evidence>
<evidence type="ECO:0000313" key="3">
    <source>
        <dbReference type="Proteomes" id="UP001333996"/>
    </source>
</evidence>
<dbReference type="InterPro" id="IPR050900">
    <property type="entry name" value="Transposase_IS3/IS150/IS904"/>
</dbReference>
<sequence length="358" mass="41348">MRWSWIYLLARRSLELAGLRLLGNAAKDVELLVLRHQLAVLQRQVSRPKMEPGDRVLLVALSRLLPRQRWSSFIVTPATLLRWHRELIADKWTYPHKRCGRPPIPEETRELILRLARENPLWGHRRVQGELARLGIILSAATVRAVLRLGNIPPAPQRAQDTWASFLRAQASGLLACDFFHVDTVFCRRLYVLFVMEVATRRVHILGITAHPNRDWVTQQVRNLMMDLEDRVDRFRFFLRDRDGKFSDAFDAVLASAGVQVLLSPPRSPKANAFAERWVGTVRRECTDRILVLNERHLHVVLDTYTDHYNRHRPHQSLHQRPPQTVETGQSDVATFPGSHIQRTQLLGGLIDEYQQAA</sequence>
<keyword evidence="3" id="KW-1185">Reference proteome</keyword>
<dbReference type="InterPro" id="IPR036397">
    <property type="entry name" value="RNaseH_sf"/>
</dbReference>
<protein>
    <submittedName>
        <fullName evidence="2">Integrase core domain-containing protein</fullName>
    </submittedName>
</protein>
<dbReference type="Pfam" id="PF13683">
    <property type="entry name" value="rve_3"/>
    <property type="match status" value="1"/>
</dbReference>
<dbReference type="InterPro" id="IPR012337">
    <property type="entry name" value="RNaseH-like_sf"/>
</dbReference>
<dbReference type="InterPro" id="IPR001584">
    <property type="entry name" value="Integrase_cat-core"/>
</dbReference>